<dbReference type="Gramene" id="Psat05G0547000-T1">
    <property type="protein sequence ID" value="KAI5410008.1"/>
    <property type="gene ID" value="KIW84_055470"/>
</dbReference>
<evidence type="ECO:0000313" key="1">
    <source>
        <dbReference type="EMBL" id="KAI5410008.1"/>
    </source>
</evidence>
<dbReference type="AlphaFoldDB" id="A0A9D4WVT5"/>
<dbReference type="GO" id="GO:0000149">
    <property type="term" value="F:SNARE binding"/>
    <property type="evidence" value="ECO:0007669"/>
    <property type="project" value="TreeGrafter"/>
</dbReference>
<accession>A0A9D4WVT5</accession>
<gene>
    <name evidence="1" type="ORF">KIW84_055470</name>
</gene>
<dbReference type="EMBL" id="JAMSHJ010000005">
    <property type="protein sequence ID" value="KAI5410008.1"/>
    <property type="molecule type" value="Genomic_DNA"/>
</dbReference>
<reference evidence="1 2" key="1">
    <citation type="journal article" date="2022" name="Nat. Genet.">
        <title>Improved pea reference genome and pan-genome highlight genomic features and evolutionary characteristics.</title>
        <authorList>
            <person name="Yang T."/>
            <person name="Liu R."/>
            <person name="Luo Y."/>
            <person name="Hu S."/>
            <person name="Wang D."/>
            <person name="Wang C."/>
            <person name="Pandey M.K."/>
            <person name="Ge S."/>
            <person name="Xu Q."/>
            <person name="Li N."/>
            <person name="Li G."/>
            <person name="Huang Y."/>
            <person name="Saxena R.K."/>
            <person name="Ji Y."/>
            <person name="Li M."/>
            <person name="Yan X."/>
            <person name="He Y."/>
            <person name="Liu Y."/>
            <person name="Wang X."/>
            <person name="Xiang C."/>
            <person name="Varshney R.K."/>
            <person name="Ding H."/>
            <person name="Gao S."/>
            <person name="Zong X."/>
        </authorList>
    </citation>
    <scope>NUCLEOTIDE SEQUENCE [LARGE SCALE GENOMIC DNA]</scope>
    <source>
        <strain evidence="1 2">cv. Zhongwan 6</strain>
    </source>
</reference>
<keyword evidence="2" id="KW-1185">Reference proteome</keyword>
<dbReference type="GO" id="GO:0006890">
    <property type="term" value="P:retrograde vesicle-mediated transport, Golgi to endoplasmic reticulum"/>
    <property type="evidence" value="ECO:0007669"/>
    <property type="project" value="TreeGrafter"/>
</dbReference>
<dbReference type="Proteomes" id="UP001058974">
    <property type="component" value="Chromosome 5"/>
</dbReference>
<dbReference type="PANTHER" id="PTHR15922">
    <property type="entry name" value="NEUROBLASTOMA-AMPLIFIED SEQUENCE"/>
    <property type="match status" value="1"/>
</dbReference>
<comment type="caution">
    <text evidence="1">The sequence shown here is derived from an EMBL/GenBank/DDBJ whole genome shotgun (WGS) entry which is preliminary data.</text>
</comment>
<evidence type="ECO:0000313" key="2">
    <source>
        <dbReference type="Proteomes" id="UP001058974"/>
    </source>
</evidence>
<proteinExistence type="predicted"/>
<organism evidence="1 2">
    <name type="scientific">Pisum sativum</name>
    <name type="common">Garden pea</name>
    <name type="synonym">Lathyrus oleraceus</name>
    <dbReference type="NCBI Taxonomy" id="3888"/>
    <lineage>
        <taxon>Eukaryota</taxon>
        <taxon>Viridiplantae</taxon>
        <taxon>Streptophyta</taxon>
        <taxon>Embryophyta</taxon>
        <taxon>Tracheophyta</taxon>
        <taxon>Spermatophyta</taxon>
        <taxon>Magnoliopsida</taxon>
        <taxon>eudicotyledons</taxon>
        <taxon>Gunneridae</taxon>
        <taxon>Pentapetalae</taxon>
        <taxon>rosids</taxon>
        <taxon>fabids</taxon>
        <taxon>Fabales</taxon>
        <taxon>Fabaceae</taxon>
        <taxon>Papilionoideae</taxon>
        <taxon>50 kb inversion clade</taxon>
        <taxon>NPAAA clade</taxon>
        <taxon>Hologalegina</taxon>
        <taxon>IRL clade</taxon>
        <taxon>Fabeae</taxon>
        <taxon>Lathyrus</taxon>
    </lineage>
</organism>
<protein>
    <submittedName>
        <fullName evidence="1">Uncharacterized protein</fullName>
    </submittedName>
</protein>
<name>A0A9D4WVT5_PEA</name>
<sequence length="379" mass="42809">MSDGHPYAPHVPAALDDDQYVEYQLEDLAGFPSSVEKEKRMLMEAVIDSWKDHRNTFFERIQHNGVFLIFWIHIHQFRFVTLQQLFVDSRRSSLSLCSPMLISIWFTLFLTTAINNATASTQNRNYFYVFSGCGFGAISEVFSVASLETGSSSDCGTGSQDLAHFYLDILKVFLQELVNGSHESQKLYHILSSLSKLEGDLKVFQCVRHVIWGEMVQFSDNLQLPSSIRVYVLELMQFISGKNIKGFSTEIQANVQPWEEWDELLYASRKSEAGVDKQSRDHKETSSRFTNTLVALKSSQLLTSISPSIEITPDDLLNVDTAVSCFLRLCGEAIENLHFDALVSILEEWEGLFTMGKDREISTEASNVFASVFAPSKAS</sequence>
<dbReference type="GO" id="GO:0070939">
    <property type="term" value="C:Dsl1/NZR complex"/>
    <property type="evidence" value="ECO:0007669"/>
    <property type="project" value="TreeGrafter"/>
</dbReference>
<dbReference type="PANTHER" id="PTHR15922:SF2">
    <property type="entry name" value="NBAS SUBUNIT OF NRZ TETHERING COMPLEX"/>
    <property type="match status" value="1"/>
</dbReference>